<accession>A0AAE6JMM0</accession>
<evidence type="ECO:0000256" key="1">
    <source>
        <dbReference type="SAM" id="SignalP"/>
    </source>
</evidence>
<keyword evidence="1" id="KW-0732">Signal</keyword>
<dbReference type="Gene3D" id="3.40.30.10">
    <property type="entry name" value="Glutaredoxin"/>
    <property type="match status" value="1"/>
</dbReference>
<dbReference type="PANTHER" id="PTHR42852:SF17">
    <property type="entry name" value="THIOREDOXIN-LIKE PROTEIN HI_1115"/>
    <property type="match status" value="1"/>
</dbReference>
<dbReference type="RefSeq" id="WP_112652770.1">
    <property type="nucleotide sequence ID" value="NZ_CP043451.1"/>
</dbReference>
<evidence type="ECO:0000313" key="6">
    <source>
        <dbReference type="Proteomes" id="UP000663940"/>
    </source>
</evidence>
<feature type="chain" id="PRO_5042011015" evidence="1">
    <location>
        <begin position="21"/>
        <end position="242"/>
    </location>
</feature>
<dbReference type="InterPro" id="IPR000866">
    <property type="entry name" value="AhpC/TSA"/>
</dbReference>
<dbReference type="AlphaFoldDB" id="A0AAE6JMM0"/>
<dbReference type="GO" id="GO:0016491">
    <property type="term" value="F:oxidoreductase activity"/>
    <property type="evidence" value="ECO:0007669"/>
    <property type="project" value="InterPro"/>
</dbReference>
<evidence type="ECO:0000259" key="2">
    <source>
        <dbReference type="PROSITE" id="PS51352"/>
    </source>
</evidence>
<dbReference type="PROSITE" id="PS51352">
    <property type="entry name" value="THIOREDOXIN_2"/>
    <property type="match status" value="1"/>
</dbReference>
<dbReference type="InterPro" id="IPR013766">
    <property type="entry name" value="Thioredoxin_domain"/>
</dbReference>
<evidence type="ECO:0000313" key="5">
    <source>
        <dbReference type="Proteomes" id="UP000250557"/>
    </source>
</evidence>
<dbReference type="InterPro" id="IPR050553">
    <property type="entry name" value="Thioredoxin_ResA/DsbE_sf"/>
</dbReference>
<dbReference type="Proteomes" id="UP000250557">
    <property type="component" value="Chromosome"/>
</dbReference>
<feature type="domain" description="Thioredoxin" evidence="2">
    <location>
        <begin position="103"/>
        <end position="242"/>
    </location>
</feature>
<organism evidence="3 5">
    <name type="scientific">Mucilaginibacter rubeus</name>
    <dbReference type="NCBI Taxonomy" id="2027860"/>
    <lineage>
        <taxon>Bacteria</taxon>
        <taxon>Pseudomonadati</taxon>
        <taxon>Bacteroidota</taxon>
        <taxon>Sphingobacteriia</taxon>
        <taxon>Sphingobacteriales</taxon>
        <taxon>Sphingobacteriaceae</taxon>
        <taxon>Mucilaginibacter</taxon>
    </lineage>
</organism>
<dbReference type="GO" id="GO:0016209">
    <property type="term" value="F:antioxidant activity"/>
    <property type="evidence" value="ECO:0007669"/>
    <property type="project" value="InterPro"/>
</dbReference>
<keyword evidence="6" id="KW-1185">Reference proteome</keyword>
<dbReference type="CDD" id="cd02966">
    <property type="entry name" value="TlpA_like_family"/>
    <property type="match status" value="1"/>
</dbReference>
<dbReference type="EMBL" id="CP071880">
    <property type="protein sequence ID" value="QTE49294.1"/>
    <property type="molecule type" value="Genomic_DNA"/>
</dbReference>
<dbReference type="InterPro" id="IPR036249">
    <property type="entry name" value="Thioredoxin-like_sf"/>
</dbReference>
<evidence type="ECO:0000313" key="3">
    <source>
        <dbReference type="EMBL" id="QEM08131.1"/>
    </source>
</evidence>
<dbReference type="PANTHER" id="PTHR42852">
    <property type="entry name" value="THIOL:DISULFIDE INTERCHANGE PROTEIN DSBE"/>
    <property type="match status" value="1"/>
</dbReference>
<feature type="signal peptide" evidence="1">
    <location>
        <begin position="1"/>
        <end position="20"/>
    </location>
</feature>
<dbReference type="Proteomes" id="UP000663940">
    <property type="component" value="Chromosome"/>
</dbReference>
<sequence>MKNYYILFAISSLVFSISSAYGQIEITRPIEQYGFNQKTVVTNAKSEKYTYAKWRELMATGYYMLKPVQHDSDSSAFILTKRDPLADGILPANSIKPPETRFFKTGNTFSFFNMRDVNGNVITAADLKGKIVVLNFWFIACPPCRYEMPELNRLVDAYQDNKDVVFIAISLDKTEQVERFLKVSPFKYHVVSDSMPLFSYYGVDECPVSLVIDRDGVIRFNSQGYGDGTVPDWIRKTISDIK</sequence>
<gene>
    <name evidence="3" type="ORF">DIU31_033225</name>
    <name evidence="4" type="ORF">J3L21_27780</name>
</gene>
<name>A0AAE6JMM0_9SPHI</name>
<dbReference type="Pfam" id="PF00578">
    <property type="entry name" value="AhpC-TSA"/>
    <property type="match status" value="1"/>
</dbReference>
<reference evidence="3 5" key="1">
    <citation type="submission" date="2019-08" db="EMBL/GenBank/DDBJ databases">
        <title>Comparative genome analysis confer to the adaptation heavy metal polluted environment.</title>
        <authorList>
            <person name="Li Y."/>
        </authorList>
    </citation>
    <scope>NUCLEOTIDE SEQUENCE [LARGE SCALE GENOMIC DNA]</scope>
    <source>
        <strain evidence="3 5">P2</strain>
    </source>
</reference>
<proteinExistence type="predicted"/>
<dbReference type="SUPFAM" id="SSF52833">
    <property type="entry name" value="Thioredoxin-like"/>
    <property type="match status" value="1"/>
</dbReference>
<dbReference type="EMBL" id="CP043451">
    <property type="protein sequence ID" value="QEM08131.1"/>
    <property type="molecule type" value="Genomic_DNA"/>
</dbReference>
<protein>
    <submittedName>
        <fullName evidence="3">TlpA family protein disulfide reductase</fullName>
    </submittedName>
</protein>
<evidence type="ECO:0000313" key="4">
    <source>
        <dbReference type="EMBL" id="QTE49294.1"/>
    </source>
</evidence>
<reference evidence="4 6" key="2">
    <citation type="submission" date="2021-03" db="EMBL/GenBank/DDBJ databases">
        <title>Mucilaginibacter strains isolated from gold and copper mining confer multi heavy-metal resistance.</title>
        <authorList>
            <person name="Li Y."/>
        </authorList>
    </citation>
    <scope>NUCLEOTIDE SEQUENCE [LARGE SCALE GENOMIC DNA]</scope>
    <source>
        <strain evidence="4 6">P2-4</strain>
    </source>
</reference>